<dbReference type="CDD" id="cd04301">
    <property type="entry name" value="NAT_SF"/>
    <property type="match status" value="1"/>
</dbReference>
<dbReference type="PROSITE" id="PS51186">
    <property type="entry name" value="GNAT"/>
    <property type="match status" value="1"/>
</dbReference>
<organism evidence="2 3">
    <name type="scientific">Insulibacter thermoxylanivorax</name>
    <dbReference type="NCBI Taxonomy" id="2749268"/>
    <lineage>
        <taxon>Bacteria</taxon>
        <taxon>Bacillati</taxon>
        <taxon>Bacillota</taxon>
        <taxon>Bacilli</taxon>
        <taxon>Bacillales</taxon>
        <taxon>Paenibacillaceae</taxon>
        <taxon>Insulibacter</taxon>
    </lineage>
</organism>
<dbReference type="Gene3D" id="3.40.630.30">
    <property type="match status" value="1"/>
</dbReference>
<dbReference type="PANTHER" id="PTHR39173">
    <property type="entry name" value="ACETYLTRANSFERASE"/>
    <property type="match status" value="1"/>
</dbReference>
<reference evidence="2" key="2">
    <citation type="journal article" date="2021" name="Data Brief">
        <title>Draft genome sequence data of the facultative, thermophilic, xylanolytic bacterium Paenibacillus sp. strain DA-C8.</title>
        <authorList>
            <person name="Chhe C."/>
            <person name="Uke A."/>
            <person name="Baramee S."/>
            <person name="Ungkulpasvich U."/>
            <person name="Tachaapaikoon C."/>
            <person name="Pason P."/>
            <person name="Waeonukul R."/>
            <person name="Ratanakhanokchai K."/>
            <person name="Kosugi A."/>
        </authorList>
    </citation>
    <scope>NUCLEOTIDE SEQUENCE</scope>
    <source>
        <strain evidence="2">DA-C8</strain>
    </source>
</reference>
<gene>
    <name evidence="2" type="ORF">PRECH8_11590</name>
</gene>
<reference evidence="2" key="1">
    <citation type="submission" date="2020-08" db="EMBL/GenBank/DDBJ databases">
        <authorList>
            <person name="Uke A."/>
            <person name="Chhe C."/>
            <person name="Baramee S."/>
            <person name="Kosugi A."/>
        </authorList>
    </citation>
    <scope>NUCLEOTIDE SEQUENCE</scope>
    <source>
        <strain evidence="2">DA-C8</strain>
    </source>
</reference>
<dbReference type="GO" id="GO:0016747">
    <property type="term" value="F:acyltransferase activity, transferring groups other than amino-acyl groups"/>
    <property type="evidence" value="ECO:0007669"/>
    <property type="project" value="InterPro"/>
</dbReference>
<dbReference type="PANTHER" id="PTHR39173:SF1">
    <property type="entry name" value="ACETYLTRANSFERASE"/>
    <property type="match status" value="1"/>
</dbReference>
<dbReference type="Pfam" id="PF00583">
    <property type="entry name" value="Acetyltransf_1"/>
    <property type="match status" value="1"/>
</dbReference>
<dbReference type="InterPro" id="IPR000182">
    <property type="entry name" value="GNAT_dom"/>
</dbReference>
<sequence>MIREWEAAGEKMEPFVLRMDHSNFAEYLKILHDMKVQPTGAKKTVNSSTYWLVNGSGEVLGAVNIRHRLNEHLLKIGGHIGIGIRPSARRLGYGTRMLEMAMGKAKELGIERLLLTCDEHNDAARKLIEKCGGMLENKTFFSGKMICRYWIDVVR</sequence>
<evidence type="ECO:0000313" key="3">
    <source>
        <dbReference type="Proteomes" id="UP000654993"/>
    </source>
</evidence>
<evidence type="ECO:0000313" key="2">
    <source>
        <dbReference type="EMBL" id="GFR37863.1"/>
    </source>
</evidence>
<dbReference type="AlphaFoldDB" id="A0A916QF10"/>
<dbReference type="InterPro" id="IPR016181">
    <property type="entry name" value="Acyl_CoA_acyltransferase"/>
</dbReference>
<evidence type="ECO:0000259" key="1">
    <source>
        <dbReference type="PROSITE" id="PS51186"/>
    </source>
</evidence>
<protein>
    <submittedName>
        <fullName evidence="2">Acetyltransferase</fullName>
    </submittedName>
</protein>
<dbReference type="SUPFAM" id="SSF55729">
    <property type="entry name" value="Acyl-CoA N-acyltransferases (Nat)"/>
    <property type="match status" value="1"/>
</dbReference>
<dbReference type="EMBL" id="BMAQ01000008">
    <property type="protein sequence ID" value="GFR37863.1"/>
    <property type="molecule type" value="Genomic_DNA"/>
</dbReference>
<comment type="caution">
    <text evidence="2">The sequence shown here is derived from an EMBL/GenBank/DDBJ whole genome shotgun (WGS) entry which is preliminary data.</text>
</comment>
<feature type="domain" description="N-acetyltransferase" evidence="1">
    <location>
        <begin position="1"/>
        <end position="154"/>
    </location>
</feature>
<dbReference type="Proteomes" id="UP000654993">
    <property type="component" value="Unassembled WGS sequence"/>
</dbReference>
<name>A0A916QF10_9BACL</name>
<accession>A0A916QF10</accession>
<proteinExistence type="predicted"/>
<keyword evidence="3" id="KW-1185">Reference proteome</keyword>